<evidence type="ECO:0000256" key="1">
    <source>
        <dbReference type="SAM" id="SignalP"/>
    </source>
</evidence>
<proteinExistence type="predicted"/>
<sequence>MKKSIFLLCLIGCLWQTATAQTLSKTVTGDVKVRNTGAILQNGQVKGYYTFYNLEKQDRKNNNYMLSVTDENLREINSVNIVRPNSYLLMDASFNGEAFGFLFYDMRERTLEIIGYDRTLKETNKVTKTLKNKYANAMYAYIAQGHEPMQSFLIAVPNKGFMYYGIKEESKSDFEVEFYDNTMKRSWTSFGPDDKFDFETAMEAFQDEQYVGSTIIKRTSVLSSDIDIDLLVQNIGDGKTVFRIPMESTKYKMMLAKVFFDKAKQQFTIFGEYFDKNENVIKNQSQGFIAVVVDMKGKIVSERTNSWTADINKLVAAKDKETFEDTNILFHDFVRTSDGQIFAIGEQYRRGGNPMTGMRILVYNLVVFQFDADFSIKKLHVFEKDKNAFTFPQGFIIASAKMLSYVAKSMNAFDFQFLQTSADKNTFVVNYINYDREKGQKAKNVLGSVIYTPEKVFAVDKLPLTRSSTEYYVYPAKEGYVMVSEYFKKEKRIDNRLEKLNY</sequence>
<keyword evidence="1" id="KW-0732">Signal</keyword>
<dbReference type="EMBL" id="JAERRB010000005">
    <property type="protein sequence ID" value="MBL0742976.1"/>
    <property type="molecule type" value="Genomic_DNA"/>
</dbReference>
<evidence type="ECO:0000313" key="3">
    <source>
        <dbReference type="Proteomes" id="UP000613030"/>
    </source>
</evidence>
<dbReference type="Pfam" id="PF20559">
    <property type="entry name" value="DUF6770"/>
    <property type="match status" value="1"/>
</dbReference>
<feature type="signal peptide" evidence="1">
    <location>
        <begin position="1"/>
        <end position="20"/>
    </location>
</feature>
<name>A0ABS1KU61_9BACT</name>
<reference evidence="2 3" key="1">
    <citation type="submission" date="2021-01" db="EMBL/GenBank/DDBJ databases">
        <title>Chryseolinea sp. Jin1 Genome sequencing and assembly.</title>
        <authorList>
            <person name="Kim I."/>
        </authorList>
    </citation>
    <scope>NUCLEOTIDE SEQUENCE [LARGE SCALE GENOMIC DNA]</scope>
    <source>
        <strain evidence="2 3">Jin1</strain>
    </source>
</reference>
<comment type="caution">
    <text evidence="2">The sequence shown here is derived from an EMBL/GenBank/DDBJ whole genome shotgun (WGS) entry which is preliminary data.</text>
</comment>
<dbReference type="Proteomes" id="UP000613030">
    <property type="component" value="Unassembled WGS sequence"/>
</dbReference>
<feature type="chain" id="PRO_5045087422" description="WG repeat-containing protein" evidence="1">
    <location>
        <begin position="21"/>
        <end position="502"/>
    </location>
</feature>
<keyword evidence="3" id="KW-1185">Reference proteome</keyword>
<protein>
    <recommendedName>
        <fullName evidence="4">WG repeat-containing protein</fullName>
    </recommendedName>
</protein>
<evidence type="ECO:0008006" key="4">
    <source>
        <dbReference type="Google" id="ProtNLM"/>
    </source>
</evidence>
<dbReference type="RefSeq" id="WP_202011767.1">
    <property type="nucleotide sequence ID" value="NZ_JAERRB010000005.1"/>
</dbReference>
<organism evidence="2 3">
    <name type="scientific">Chryseolinea lacunae</name>
    <dbReference type="NCBI Taxonomy" id="2801331"/>
    <lineage>
        <taxon>Bacteria</taxon>
        <taxon>Pseudomonadati</taxon>
        <taxon>Bacteroidota</taxon>
        <taxon>Cytophagia</taxon>
        <taxon>Cytophagales</taxon>
        <taxon>Fulvivirgaceae</taxon>
        <taxon>Chryseolinea</taxon>
    </lineage>
</organism>
<dbReference type="InterPro" id="IPR046661">
    <property type="entry name" value="DUF6770"/>
</dbReference>
<accession>A0ABS1KU61</accession>
<evidence type="ECO:0000313" key="2">
    <source>
        <dbReference type="EMBL" id="MBL0742976.1"/>
    </source>
</evidence>
<gene>
    <name evidence="2" type="ORF">JI741_17235</name>
</gene>